<dbReference type="InterPro" id="IPR001048">
    <property type="entry name" value="Asp/Glu/Uridylate_kinase"/>
</dbReference>
<dbReference type="Gene3D" id="3.40.1160.10">
    <property type="entry name" value="Acetylglutamate kinase-like"/>
    <property type="match status" value="1"/>
</dbReference>
<dbReference type="PANTHER" id="PTHR43654">
    <property type="entry name" value="GLUTAMATE 5-KINASE"/>
    <property type="match status" value="1"/>
</dbReference>
<evidence type="ECO:0000256" key="6">
    <source>
        <dbReference type="ARBA" id="ARBA00022777"/>
    </source>
</evidence>
<keyword evidence="7 8" id="KW-0067">ATP-binding</keyword>
<evidence type="ECO:0000256" key="5">
    <source>
        <dbReference type="ARBA" id="ARBA00022741"/>
    </source>
</evidence>
<comment type="subcellular location">
    <subcellularLocation>
        <location evidence="8">Cytoplasm</location>
    </subcellularLocation>
</comment>
<feature type="binding site" evidence="8">
    <location>
        <position position="137"/>
    </location>
    <ligand>
        <name>substrate</name>
    </ligand>
</feature>
<dbReference type="NCBIfam" id="TIGR01027">
    <property type="entry name" value="proB"/>
    <property type="match status" value="1"/>
</dbReference>
<dbReference type="CDD" id="cd04242">
    <property type="entry name" value="AAK_G5K_ProB"/>
    <property type="match status" value="1"/>
</dbReference>
<comment type="pathway">
    <text evidence="8">Amino-acid biosynthesis; L-proline biosynthesis; L-glutamate 5-semialdehyde from L-glutamate: step 1/2.</text>
</comment>
<dbReference type="Proteomes" id="UP001286174">
    <property type="component" value="Unassembled WGS sequence"/>
</dbReference>
<keyword evidence="2 8" id="KW-0028">Amino-acid biosynthesis</keyword>
<keyword evidence="3 8" id="KW-0641">Proline biosynthesis</keyword>
<dbReference type="InterPro" id="IPR041739">
    <property type="entry name" value="G5K_ProB"/>
</dbReference>
<name>A0AB35U210_9FIRM</name>
<dbReference type="GO" id="GO:0055129">
    <property type="term" value="P:L-proline biosynthetic process"/>
    <property type="evidence" value="ECO:0007669"/>
    <property type="project" value="UniProtKB-UniRule"/>
</dbReference>
<feature type="binding site" evidence="8">
    <location>
        <position position="149"/>
    </location>
    <ligand>
        <name>substrate</name>
    </ligand>
</feature>
<keyword evidence="1 8" id="KW-0963">Cytoplasm</keyword>
<accession>A0AB35U210</accession>
<organism evidence="10 11">
    <name type="scientific">Grylomicrobium aquisgranensis</name>
    <dbReference type="NCBI Taxonomy" id="2926318"/>
    <lineage>
        <taxon>Bacteria</taxon>
        <taxon>Bacillati</taxon>
        <taxon>Bacillota</taxon>
        <taxon>Erysipelotrichia</taxon>
        <taxon>Erysipelotrichales</taxon>
        <taxon>Erysipelotrichaceae</taxon>
        <taxon>Grylomicrobium</taxon>
    </lineage>
</organism>
<dbReference type="PANTHER" id="PTHR43654:SF1">
    <property type="entry name" value="ISOPENTENYL PHOSPHATE KINASE"/>
    <property type="match status" value="1"/>
</dbReference>
<comment type="catalytic activity">
    <reaction evidence="8">
        <text>L-glutamate + ATP = L-glutamyl 5-phosphate + ADP</text>
        <dbReference type="Rhea" id="RHEA:14877"/>
        <dbReference type="ChEBI" id="CHEBI:29985"/>
        <dbReference type="ChEBI" id="CHEBI:30616"/>
        <dbReference type="ChEBI" id="CHEBI:58274"/>
        <dbReference type="ChEBI" id="CHEBI:456216"/>
        <dbReference type="EC" id="2.7.2.11"/>
    </reaction>
</comment>
<evidence type="ECO:0000259" key="9">
    <source>
        <dbReference type="Pfam" id="PF00696"/>
    </source>
</evidence>
<evidence type="ECO:0000256" key="3">
    <source>
        <dbReference type="ARBA" id="ARBA00022650"/>
    </source>
</evidence>
<evidence type="ECO:0000256" key="8">
    <source>
        <dbReference type="HAMAP-Rule" id="MF_00456"/>
    </source>
</evidence>
<dbReference type="InterPro" id="IPR011529">
    <property type="entry name" value="Glu_5kinase"/>
</dbReference>
<feature type="binding site" evidence="8">
    <location>
        <position position="10"/>
    </location>
    <ligand>
        <name>ATP</name>
        <dbReference type="ChEBI" id="CHEBI:30616"/>
    </ligand>
</feature>
<evidence type="ECO:0000256" key="7">
    <source>
        <dbReference type="ARBA" id="ARBA00022840"/>
    </source>
</evidence>
<dbReference type="SUPFAM" id="SSF53633">
    <property type="entry name" value="Carbamate kinase-like"/>
    <property type="match status" value="1"/>
</dbReference>
<dbReference type="Pfam" id="PF00696">
    <property type="entry name" value="AA_kinase"/>
    <property type="match status" value="1"/>
</dbReference>
<dbReference type="InterPro" id="IPR001057">
    <property type="entry name" value="Glu/AcGlu_kinase"/>
</dbReference>
<keyword evidence="11" id="KW-1185">Reference proteome</keyword>
<comment type="caution">
    <text evidence="10">The sequence shown here is derived from an EMBL/GenBank/DDBJ whole genome shotgun (WGS) entry which is preliminary data.</text>
</comment>
<dbReference type="EC" id="2.7.2.11" evidence="8"/>
<dbReference type="PRINTS" id="PR00474">
    <property type="entry name" value="GLU5KINASE"/>
</dbReference>
<proteinExistence type="inferred from homology"/>
<evidence type="ECO:0000256" key="2">
    <source>
        <dbReference type="ARBA" id="ARBA00022605"/>
    </source>
</evidence>
<evidence type="ECO:0000313" key="11">
    <source>
        <dbReference type="Proteomes" id="UP001286174"/>
    </source>
</evidence>
<dbReference type="AlphaFoldDB" id="A0AB35U210"/>
<feature type="binding site" evidence="8">
    <location>
        <begin position="210"/>
        <end position="216"/>
    </location>
    <ligand>
        <name>ATP</name>
        <dbReference type="ChEBI" id="CHEBI:30616"/>
    </ligand>
</feature>
<keyword evidence="4 8" id="KW-0808">Transferase</keyword>
<dbReference type="GO" id="GO:0005829">
    <property type="term" value="C:cytosol"/>
    <property type="evidence" value="ECO:0007669"/>
    <property type="project" value="TreeGrafter"/>
</dbReference>
<feature type="binding site" evidence="8">
    <location>
        <begin position="169"/>
        <end position="170"/>
    </location>
    <ligand>
        <name>ATP</name>
        <dbReference type="ChEBI" id="CHEBI:30616"/>
    </ligand>
</feature>
<keyword evidence="5 8" id="KW-0547">Nucleotide-binding</keyword>
<dbReference type="GO" id="GO:0004349">
    <property type="term" value="F:glutamate 5-kinase activity"/>
    <property type="evidence" value="ECO:0007669"/>
    <property type="project" value="UniProtKB-UniRule"/>
</dbReference>
<evidence type="ECO:0000313" key="10">
    <source>
        <dbReference type="EMBL" id="MDX8419118.1"/>
    </source>
</evidence>
<dbReference type="HAMAP" id="MF_00456">
    <property type="entry name" value="ProB"/>
    <property type="match status" value="1"/>
</dbReference>
<dbReference type="RefSeq" id="WP_370595639.1">
    <property type="nucleotide sequence ID" value="NZ_JALBUR010000005.1"/>
</dbReference>
<protein>
    <recommendedName>
        <fullName evidence="8">Glutamate 5-kinase</fullName>
        <ecNumber evidence="8">2.7.2.11</ecNumber>
    </recommendedName>
    <alternativeName>
        <fullName evidence="8">Gamma-glutamyl kinase</fullName>
        <shortName evidence="8">GK</shortName>
    </alternativeName>
</protein>
<evidence type="ECO:0000256" key="1">
    <source>
        <dbReference type="ARBA" id="ARBA00022490"/>
    </source>
</evidence>
<reference evidence="10 11" key="1">
    <citation type="submission" date="2022-03" db="EMBL/GenBank/DDBJ databases">
        <title>Novel taxa within the pig intestine.</title>
        <authorList>
            <person name="Wylensek D."/>
            <person name="Bishof K."/>
            <person name="Afrizal A."/>
            <person name="Clavel T."/>
        </authorList>
    </citation>
    <scope>NUCLEOTIDE SEQUENCE [LARGE SCALE GENOMIC DNA]</scope>
    <source>
        <strain evidence="10 11">CLA-KB-P133</strain>
    </source>
</reference>
<dbReference type="PIRSF" id="PIRSF000729">
    <property type="entry name" value="GK"/>
    <property type="match status" value="1"/>
</dbReference>
<evidence type="ECO:0000256" key="4">
    <source>
        <dbReference type="ARBA" id="ARBA00022679"/>
    </source>
</evidence>
<gene>
    <name evidence="8 10" type="primary">proB</name>
    <name evidence="10" type="ORF">MOZ60_03305</name>
</gene>
<keyword evidence="6 8" id="KW-0418">Kinase</keyword>
<dbReference type="FunFam" id="3.40.1160.10:FF:000018">
    <property type="entry name" value="Glutamate 5-kinase"/>
    <property type="match status" value="1"/>
</dbReference>
<sequence>MKAWKRIVVKVGTSTICRSDGTLNLRKIERFARILTDLKNEGHDVILVTSGAIMVGAHKIGWGRRPATMAGKQAAAAIGQCELMSIYDRYFMEYGSTTAQLLLTKDVTENEEARRNVIATFQELLKTHAIPIINENDSIATEEIVYGDNDTLSAVVACLCNADLLIILSDIEGLYEADPSVHPEARLIPVVHDLDAVINAAGGSHTENGTGGMVTKLHAVSIAAKQHIPVIIASGEDPHILYDISDGHQRGTLFEIGDAQ</sequence>
<dbReference type="InterPro" id="IPR005715">
    <property type="entry name" value="Glu_5kinase/COase_Synthase"/>
</dbReference>
<feature type="domain" description="Aspartate/glutamate/uridylate kinase" evidence="9">
    <location>
        <begin position="5"/>
        <end position="234"/>
    </location>
</feature>
<dbReference type="EMBL" id="JALBUR010000005">
    <property type="protein sequence ID" value="MDX8419118.1"/>
    <property type="molecule type" value="Genomic_DNA"/>
</dbReference>
<feature type="binding site" evidence="8">
    <location>
        <position position="50"/>
    </location>
    <ligand>
        <name>substrate</name>
    </ligand>
</feature>
<comment type="similarity">
    <text evidence="8">Belongs to the glutamate 5-kinase family.</text>
</comment>
<dbReference type="InterPro" id="IPR036393">
    <property type="entry name" value="AceGlu_kinase-like_sf"/>
</dbReference>
<comment type="function">
    <text evidence="8">Catalyzes the transfer of a phosphate group to glutamate to form L-glutamate 5-phosphate.</text>
</comment>
<dbReference type="GO" id="GO:0005524">
    <property type="term" value="F:ATP binding"/>
    <property type="evidence" value="ECO:0007669"/>
    <property type="project" value="UniProtKB-KW"/>
</dbReference>